<feature type="transmembrane region" description="Helical" evidence="2">
    <location>
        <begin position="165"/>
        <end position="182"/>
    </location>
</feature>
<name>C3Y2E4_BRAFL</name>
<accession>C3Y2E4</accession>
<proteinExistence type="inferred from homology"/>
<comment type="similarity">
    <text evidence="1">Belongs to the major facilitator superfamily.</text>
</comment>
<evidence type="ECO:0000313" key="3">
    <source>
        <dbReference type="EMBL" id="EEN65499.1"/>
    </source>
</evidence>
<organism>
    <name type="scientific">Branchiostoma floridae</name>
    <name type="common">Florida lancelet</name>
    <name type="synonym">Amphioxus</name>
    <dbReference type="NCBI Taxonomy" id="7739"/>
    <lineage>
        <taxon>Eukaryota</taxon>
        <taxon>Metazoa</taxon>
        <taxon>Chordata</taxon>
        <taxon>Cephalochordata</taxon>
        <taxon>Leptocardii</taxon>
        <taxon>Amphioxiformes</taxon>
        <taxon>Branchiostomatidae</taxon>
        <taxon>Branchiostoma</taxon>
    </lineage>
</organism>
<feature type="transmembrane region" description="Helical" evidence="2">
    <location>
        <begin position="487"/>
        <end position="509"/>
    </location>
</feature>
<dbReference type="AlphaFoldDB" id="C3Y2E4"/>
<keyword evidence="2" id="KW-0472">Membrane</keyword>
<feature type="transmembrane region" description="Helical" evidence="2">
    <location>
        <begin position="324"/>
        <end position="344"/>
    </location>
</feature>
<dbReference type="EMBL" id="GG666481">
    <property type="protein sequence ID" value="EEN65499.1"/>
    <property type="molecule type" value="Genomic_DNA"/>
</dbReference>
<evidence type="ECO:0000256" key="2">
    <source>
        <dbReference type="SAM" id="Phobius"/>
    </source>
</evidence>
<feature type="transmembrane region" description="Helical" evidence="2">
    <location>
        <begin position="281"/>
        <end position="304"/>
    </location>
</feature>
<keyword evidence="2" id="KW-1133">Transmembrane helix</keyword>
<feature type="transmembrane region" description="Helical" evidence="2">
    <location>
        <begin position="194"/>
        <end position="213"/>
    </location>
</feature>
<feature type="transmembrane region" description="Helical" evidence="2">
    <location>
        <begin position="529"/>
        <end position="549"/>
    </location>
</feature>
<gene>
    <name evidence="3" type="ORF">BRAFLDRAFT_95583</name>
</gene>
<dbReference type="GO" id="GO:0008643">
    <property type="term" value="P:carbohydrate transport"/>
    <property type="evidence" value="ECO:0007669"/>
    <property type="project" value="InterPro"/>
</dbReference>
<feature type="transmembrane region" description="Helical" evidence="2">
    <location>
        <begin position="603"/>
        <end position="622"/>
    </location>
</feature>
<dbReference type="GO" id="GO:0015293">
    <property type="term" value="F:symporter activity"/>
    <property type="evidence" value="ECO:0007669"/>
    <property type="project" value="InterPro"/>
</dbReference>
<feature type="transmembrane region" description="Helical" evidence="2">
    <location>
        <begin position="457"/>
        <end position="475"/>
    </location>
</feature>
<feature type="transmembrane region" description="Helical" evidence="2">
    <location>
        <begin position="233"/>
        <end position="261"/>
    </location>
</feature>
<dbReference type="Pfam" id="PF13347">
    <property type="entry name" value="MFS_2"/>
    <property type="match status" value="2"/>
</dbReference>
<evidence type="ECO:0000256" key="1">
    <source>
        <dbReference type="ARBA" id="ARBA00008335"/>
    </source>
</evidence>
<sequence length="648" mass="70456">MTDLTMTTKPLSVVAKLCYAFGGVGGEILWVVFGAYTSIFLVDVAQDCNINSVYDCNERVDVACPGCWDGRKAGLVHHTVHCDGARSVGSIIIIGGMVGGVAMHGQILASFRRSEHDSCDNMTYSANSSTNSSVDGVSLEMTIGHGGIALYVQYSLDLEDQIENVLLSFMIGHGGIALYVQYSLDLEDQIENVLLSFMVASVLAMPVIGWVVSKLGRKNAYICLMLTGERLDTPFVAILLSCGSLAITVGLIMATIALELIVSDITEDCYLQTGERLDTPFVAILLSCGSLAITVGLIMATIALEIGGYKLGSCTQPDTVGSALRILLSAFTSVLTFIGVVFAWRYPITEDRRKEIAEAINKRYHCSLTMAEVAKTMTTKPLSVVAKLCYAFGGVGNEIIFIVFGAYTSIFLVDVAQLPPLFATSIIFGSRVVDVLCNVFMGPLIDRTNTRWGKIKPWIVTSALVMTVTNALIWYVPDVGTGGKLAWYIILYIVMKLAWSGFVISYRTFVMFLSDDSSERDSAIQYRTIFTIGGTVVGMVMHGQILASFRRSEHDSCDNMTYSGNNSTNSSVDGVSLEMTIGHGAIALYAQYSLDLEDQIENILLAFMVASVLAMPVIGWVVSKLGRKTSYICFMLNRRLQTWILCSA</sequence>
<dbReference type="Gene3D" id="1.20.1250.20">
    <property type="entry name" value="MFS general substrate transporter like domains"/>
    <property type="match status" value="2"/>
</dbReference>
<dbReference type="InterPro" id="IPR039672">
    <property type="entry name" value="MFS_2"/>
</dbReference>
<feature type="transmembrane region" description="Helical" evidence="2">
    <location>
        <begin position="388"/>
        <end position="410"/>
    </location>
</feature>
<dbReference type="InParanoid" id="C3Y2E4"/>
<dbReference type="SUPFAM" id="SSF103473">
    <property type="entry name" value="MFS general substrate transporter"/>
    <property type="match status" value="1"/>
</dbReference>
<reference evidence="3" key="1">
    <citation type="journal article" date="2008" name="Nature">
        <title>The amphioxus genome and the evolution of the chordate karyotype.</title>
        <authorList>
            <consortium name="US DOE Joint Genome Institute (JGI-PGF)"/>
            <person name="Putnam N.H."/>
            <person name="Butts T."/>
            <person name="Ferrier D.E.K."/>
            <person name="Furlong R.F."/>
            <person name="Hellsten U."/>
            <person name="Kawashima T."/>
            <person name="Robinson-Rechavi M."/>
            <person name="Shoguchi E."/>
            <person name="Terry A."/>
            <person name="Yu J.-K."/>
            <person name="Benito-Gutierrez E.L."/>
            <person name="Dubchak I."/>
            <person name="Garcia-Fernandez J."/>
            <person name="Gibson-Brown J.J."/>
            <person name="Grigoriev I.V."/>
            <person name="Horton A.C."/>
            <person name="de Jong P.J."/>
            <person name="Jurka J."/>
            <person name="Kapitonov V.V."/>
            <person name="Kohara Y."/>
            <person name="Kuroki Y."/>
            <person name="Lindquist E."/>
            <person name="Lucas S."/>
            <person name="Osoegawa K."/>
            <person name="Pennacchio L.A."/>
            <person name="Salamov A.A."/>
            <person name="Satou Y."/>
            <person name="Sauka-Spengler T."/>
            <person name="Schmutz J."/>
            <person name="Shin-I T."/>
            <person name="Toyoda A."/>
            <person name="Bronner-Fraser M."/>
            <person name="Fujiyama A."/>
            <person name="Holland L.Z."/>
            <person name="Holland P.W.H."/>
            <person name="Satoh N."/>
            <person name="Rokhsar D.S."/>
        </authorList>
    </citation>
    <scope>NUCLEOTIDE SEQUENCE [LARGE SCALE GENOMIC DNA]</scope>
    <source>
        <strain evidence="3">S238N-H82</strain>
        <tissue evidence="3">Testes</tissue>
    </source>
</reference>
<dbReference type="InterPro" id="IPR036259">
    <property type="entry name" value="MFS_trans_sf"/>
</dbReference>
<protein>
    <submittedName>
        <fullName evidence="3">Uncharacterized protein</fullName>
    </submittedName>
</protein>
<dbReference type="eggNOG" id="KOG4830">
    <property type="taxonomic scope" value="Eukaryota"/>
</dbReference>
<dbReference type="PANTHER" id="PTHR11328:SF24">
    <property type="entry name" value="MAJOR FACILITATOR SUPERFAMILY (MFS) PROFILE DOMAIN-CONTAINING PROTEIN"/>
    <property type="match status" value="1"/>
</dbReference>
<dbReference type="PANTHER" id="PTHR11328">
    <property type="entry name" value="MAJOR FACILITATOR SUPERFAMILY DOMAIN-CONTAINING PROTEIN"/>
    <property type="match status" value="1"/>
</dbReference>
<dbReference type="GO" id="GO:0016020">
    <property type="term" value="C:membrane"/>
    <property type="evidence" value="ECO:0007669"/>
    <property type="project" value="InterPro"/>
</dbReference>
<keyword evidence="2" id="KW-0812">Transmembrane</keyword>
<feature type="transmembrane region" description="Helical" evidence="2">
    <location>
        <begin position="422"/>
        <end position="445"/>
    </location>
</feature>